<keyword evidence="1" id="KW-0732">Signal</keyword>
<accession>A0AA48I3B8</accession>
<dbReference type="EMBL" id="AP027924">
    <property type="protein sequence ID" value="BED92167.1"/>
    <property type="molecule type" value="Genomic_DNA"/>
</dbReference>
<gene>
    <name evidence="2" type="ORF">CfP315_0760</name>
</gene>
<protein>
    <submittedName>
        <fullName evidence="2">Uncharacterized protein</fullName>
    </submittedName>
</protein>
<feature type="chain" id="PRO_5041437806" evidence="1">
    <location>
        <begin position="24"/>
        <end position="487"/>
    </location>
</feature>
<sequence>MKNTKMKKIIASVCVAVMSTVSSLGMFFEEEEAMDKPSAEDPIAYFTREELLGRPWDGSRDDCLKVCQEAVEKFLIPDTSHYYFRRIPPKIDSEHKKFYAEFLFKCVEKAWGIIPKDAIRLRNTNYFWEYAAGLRRVDIFASYPLLSTADEGFQKSFIINNGEKLTQAQCLMNILRFLAAVFVEDGMSFMKVFDWLESGFLYRPETDPENPKKVFKEFNFTYLEWLDVLEKHLRDGDCYTFALRRIPSLNCDYSISSSPLFLLLREELLGRPWDRSRDDCLKACQRAVGGFSRFHPLTMSHMSSEYEGRYADFLFKCAKKAWEIIPKDAIRPRDTNYFWECVAGLGVGNFRNYSDQNTFQNTFDEEFQEIFIINHGNKLTQAQCLMNTLRFLAAVYMMDYENFMEVFDRLESGFLYEPETDPRNPKKVFKKFNLTYLEWLDILEKHLMDGGCYTFVLRLIPSLNCYSGMRSIVSPLFRFPWFPPSEN</sequence>
<organism evidence="2">
    <name type="scientific">Candidatus Improbicoccus pseudotrichonymphae</name>
    <dbReference type="NCBI Taxonomy" id="3033792"/>
    <lineage>
        <taxon>Bacteria</taxon>
        <taxon>Bacillati</taxon>
        <taxon>Bacillota</taxon>
        <taxon>Clostridia</taxon>
        <taxon>Candidatus Improbicoccus</taxon>
    </lineage>
</organism>
<evidence type="ECO:0000256" key="1">
    <source>
        <dbReference type="SAM" id="SignalP"/>
    </source>
</evidence>
<evidence type="ECO:0000313" key="2">
    <source>
        <dbReference type="EMBL" id="BED92167.1"/>
    </source>
</evidence>
<dbReference type="Proteomes" id="UP001337580">
    <property type="component" value="Chromosome"/>
</dbReference>
<feature type="signal peptide" evidence="1">
    <location>
        <begin position="1"/>
        <end position="23"/>
    </location>
</feature>
<dbReference type="AlphaFoldDB" id="A0AA48I3B8"/>
<dbReference type="KEGG" id="ips:CfP315_0760"/>
<proteinExistence type="predicted"/>
<reference evidence="2" key="1">
    <citation type="journal article" date="2023" name="ISME J.">
        <title>Emergence of putative energy parasites within Clostridia revealed by genome analysis of a novel endosymbiotic clade.</title>
        <authorList>
            <person name="Takahashi K."/>
            <person name="Kuwahara H."/>
            <person name="Horikawa Y."/>
            <person name="Izawa K."/>
            <person name="Kato D."/>
            <person name="Inagaki T."/>
            <person name="Yuki M."/>
            <person name="Ohkuma M."/>
            <person name="Hongoh Y."/>
        </authorList>
    </citation>
    <scope>NUCLEOTIDE SEQUENCE</scope>
    <source>
        <strain evidence="2">CfP3-15</strain>
    </source>
</reference>
<name>A0AA48I3B8_9FIRM</name>